<sequence>GFVASRPDGAQREARPVTQSHGVGGPDRRVDLHRPGVPRPAGLHLWADRLLGLRQPVRVGHDRPVRRGGRPAVRRARQLPGAVPERRLLAVGPEHRLVHARCRPGPDRLRTAAGAARQPQAPRDLLLPDRLLLPLDQLVGRHRRHLPLALFRERPDQQRPARYRHRPAAARVAGQPQRRLRTARRPVRCRRRQRLAGGAEHRPALDHAAERLEHARFPDGRLPRRSAERAQRGLRGGIARRRLALAAVPRHHDPAAPPDHLLRRHDRHDRLLPGLRPDLHHVVRRPGRHHDDPRLLRLHPGLRRAPPGLRLGRRDGAVRRHPRRLLPPAPRHRWGRDQV</sequence>
<feature type="region of interest" description="Disordered" evidence="1">
    <location>
        <begin position="157"/>
        <end position="184"/>
    </location>
</feature>
<name>A0A6J4V9W4_9BACT</name>
<feature type="compositionally biased region" description="Basic residues" evidence="1">
    <location>
        <begin position="319"/>
        <end position="339"/>
    </location>
</feature>
<feature type="region of interest" description="Disordered" evidence="1">
    <location>
        <begin position="211"/>
        <end position="235"/>
    </location>
</feature>
<dbReference type="EMBL" id="CADCWK010000295">
    <property type="protein sequence ID" value="CAA9571104.1"/>
    <property type="molecule type" value="Genomic_DNA"/>
</dbReference>
<feature type="region of interest" description="Disordered" evidence="1">
    <location>
        <begin position="1"/>
        <end position="36"/>
    </location>
</feature>
<feature type="region of interest" description="Disordered" evidence="1">
    <location>
        <begin position="300"/>
        <end position="339"/>
    </location>
</feature>
<protein>
    <submittedName>
        <fullName evidence="2">ABC transporter, permease protein 1 (Cluster 1, maltose/g3p/polyamine/iron)</fullName>
    </submittedName>
</protein>
<evidence type="ECO:0000256" key="1">
    <source>
        <dbReference type="SAM" id="MobiDB-lite"/>
    </source>
</evidence>
<evidence type="ECO:0000313" key="2">
    <source>
        <dbReference type="EMBL" id="CAA9571104.1"/>
    </source>
</evidence>
<accession>A0A6J4V9W4</accession>
<proteinExistence type="predicted"/>
<dbReference type="AlphaFoldDB" id="A0A6J4V9W4"/>
<reference evidence="2" key="1">
    <citation type="submission" date="2020-02" db="EMBL/GenBank/DDBJ databases">
        <authorList>
            <person name="Meier V. D."/>
        </authorList>
    </citation>
    <scope>NUCLEOTIDE SEQUENCE</scope>
    <source>
        <strain evidence="2">AVDCRST_MAG33</strain>
    </source>
</reference>
<feature type="non-terminal residue" evidence="2">
    <location>
        <position position="339"/>
    </location>
</feature>
<gene>
    <name evidence="2" type="ORF">AVDCRST_MAG33-2547</name>
</gene>
<feature type="compositionally biased region" description="Basic and acidic residues" evidence="1">
    <location>
        <begin position="211"/>
        <end position="231"/>
    </location>
</feature>
<feature type="non-terminal residue" evidence="2">
    <location>
        <position position="1"/>
    </location>
</feature>
<organism evidence="2">
    <name type="scientific">uncultured Thermomicrobiales bacterium</name>
    <dbReference type="NCBI Taxonomy" id="1645740"/>
    <lineage>
        <taxon>Bacteria</taxon>
        <taxon>Pseudomonadati</taxon>
        <taxon>Thermomicrobiota</taxon>
        <taxon>Thermomicrobia</taxon>
        <taxon>Thermomicrobiales</taxon>
        <taxon>environmental samples</taxon>
    </lineage>
</organism>